<evidence type="ECO:0000256" key="7">
    <source>
        <dbReference type="SAM" id="MobiDB-lite"/>
    </source>
</evidence>
<proteinExistence type="inferred from homology"/>
<name>S2KC90_MUCC1</name>
<comment type="subcellular location">
    <subcellularLocation>
        <location evidence="1">Nucleus</location>
    </subcellularLocation>
</comment>
<dbReference type="GO" id="GO:0006338">
    <property type="term" value="P:chromatin remodeling"/>
    <property type="evidence" value="ECO:0007669"/>
    <property type="project" value="InterPro"/>
</dbReference>
<sequence>MQRNLLFLQQQQQQALARQAQQQRAAAAAIASGSNLTTLADPMNTLWTPQQMEQQRIVQQPNALLQLQLQQQQLENENKIKQQKLQQQQQRLASMYNTQQKETTPSPLAQKQSSTAFAQPAHAIAVKTKLEQNNLDLYVGRDQDYQRTLDMQHKRHLELAQSKKHEIDMANNERRIRSQSRGILTFGKGYDGYGNGKTSASSHGRVLFPAEKKRKRHHTAAVGLSYQHCLEQADKEEMLVPIRLDLENDGYKIRDTFTWNMNESSITPEQFADITCEDLRLPTIAFSSLISASIKEQIQEYFLNASSMISDDQDEKSNQLNAYDQFMQCKKQKTEMAPNSRHVQENGRIELRTLIRLDIIVGNRILNDQFEWDITCEKNSPESFAETMATELGLGGEFKTAIAHSIREQVYVFIKSLLLTGYEFGDGPVENEDLKRSFLPAIRNVIRDYRLVERFTPSLIEATDAEIAKIEKDRTRESRRKRRGVRNRKGATLPDREPVPTYRTIFASPPEHEMTDDQFMKSMQTTQDTSSHSQRRSAMKARMNIAAEAAGVSLTSGQLVANADKSLSTVDQITHPVASEFACHL</sequence>
<evidence type="ECO:0000256" key="3">
    <source>
        <dbReference type="ARBA" id="ARBA00023015"/>
    </source>
</evidence>
<dbReference type="InterPro" id="IPR006939">
    <property type="entry name" value="SNF5"/>
</dbReference>
<comment type="similarity">
    <text evidence="2">Belongs to the SNF5 family.</text>
</comment>
<feature type="region of interest" description="Disordered" evidence="7">
    <location>
        <begin position="472"/>
        <end position="502"/>
    </location>
</feature>
<evidence type="ECO:0000256" key="4">
    <source>
        <dbReference type="ARBA" id="ARBA00023163"/>
    </source>
</evidence>
<dbReference type="OMA" id="HEIDMAN"/>
<keyword evidence="4" id="KW-0804">Transcription</keyword>
<evidence type="ECO:0000256" key="1">
    <source>
        <dbReference type="ARBA" id="ARBA00004123"/>
    </source>
</evidence>
<keyword evidence="9" id="KW-1185">Reference proteome</keyword>
<dbReference type="OrthoDB" id="515064at2759"/>
<keyword evidence="3" id="KW-0805">Transcription regulation</keyword>
<dbReference type="VEuPathDB" id="FungiDB:HMPREF1544_00202"/>
<gene>
    <name evidence="8" type="ORF">HMPREF1544_00202</name>
</gene>
<dbReference type="InParanoid" id="S2KC90"/>
<reference evidence="9" key="1">
    <citation type="submission" date="2013-05" db="EMBL/GenBank/DDBJ databases">
        <title>The Genome sequence of Mucor circinelloides f. circinelloides 1006PhL.</title>
        <authorList>
            <consortium name="The Broad Institute Genomics Platform"/>
            <person name="Cuomo C."/>
            <person name="Earl A."/>
            <person name="Findley K."/>
            <person name="Lee S.C."/>
            <person name="Walker B."/>
            <person name="Young S."/>
            <person name="Zeng Q."/>
            <person name="Gargeya S."/>
            <person name="Fitzgerald M."/>
            <person name="Haas B."/>
            <person name="Abouelleil A."/>
            <person name="Allen A.W."/>
            <person name="Alvarado L."/>
            <person name="Arachchi H.M."/>
            <person name="Berlin A.M."/>
            <person name="Chapman S.B."/>
            <person name="Gainer-Dewar J."/>
            <person name="Goldberg J."/>
            <person name="Griggs A."/>
            <person name="Gujja S."/>
            <person name="Hansen M."/>
            <person name="Howarth C."/>
            <person name="Imamovic A."/>
            <person name="Ireland A."/>
            <person name="Larimer J."/>
            <person name="McCowan C."/>
            <person name="Murphy C."/>
            <person name="Pearson M."/>
            <person name="Poon T.W."/>
            <person name="Priest M."/>
            <person name="Roberts A."/>
            <person name="Saif S."/>
            <person name="Shea T."/>
            <person name="Sisk P."/>
            <person name="Sykes S."/>
            <person name="Wortman J."/>
            <person name="Nusbaum C."/>
            <person name="Birren B."/>
        </authorList>
    </citation>
    <scope>NUCLEOTIDE SEQUENCE [LARGE SCALE GENOMIC DNA]</scope>
    <source>
        <strain evidence="9">1006PhL</strain>
    </source>
</reference>
<dbReference type="EMBL" id="KE123896">
    <property type="protein sequence ID" value="EPB93128.1"/>
    <property type="molecule type" value="Genomic_DNA"/>
</dbReference>
<dbReference type="GO" id="GO:0000228">
    <property type="term" value="C:nuclear chromosome"/>
    <property type="evidence" value="ECO:0007669"/>
    <property type="project" value="InterPro"/>
</dbReference>
<keyword evidence="5" id="KW-0539">Nucleus</keyword>
<dbReference type="eggNOG" id="KOG1649">
    <property type="taxonomic scope" value="Eukaryota"/>
</dbReference>
<dbReference type="Proteomes" id="UP000014254">
    <property type="component" value="Unassembled WGS sequence"/>
</dbReference>
<accession>S2KC90</accession>
<evidence type="ECO:0000256" key="6">
    <source>
        <dbReference type="SAM" id="Coils"/>
    </source>
</evidence>
<protein>
    <submittedName>
        <fullName evidence="8">Uncharacterized protein</fullName>
    </submittedName>
</protein>
<dbReference type="Pfam" id="PF04855">
    <property type="entry name" value="SNF5"/>
    <property type="match status" value="1"/>
</dbReference>
<dbReference type="STRING" id="1220926.S2KC90"/>
<evidence type="ECO:0000313" key="9">
    <source>
        <dbReference type="Proteomes" id="UP000014254"/>
    </source>
</evidence>
<feature type="coiled-coil region" evidence="6">
    <location>
        <begin position="62"/>
        <end position="91"/>
    </location>
</feature>
<organism evidence="8 9">
    <name type="scientific">Mucor circinelloides f. circinelloides (strain 1006PhL)</name>
    <name type="common">Mucormycosis agent</name>
    <name type="synonym">Calyptromyces circinelloides</name>
    <dbReference type="NCBI Taxonomy" id="1220926"/>
    <lineage>
        <taxon>Eukaryota</taxon>
        <taxon>Fungi</taxon>
        <taxon>Fungi incertae sedis</taxon>
        <taxon>Mucoromycota</taxon>
        <taxon>Mucoromycotina</taxon>
        <taxon>Mucoromycetes</taxon>
        <taxon>Mucorales</taxon>
        <taxon>Mucorineae</taxon>
        <taxon>Mucoraceae</taxon>
        <taxon>Mucor</taxon>
    </lineage>
</organism>
<evidence type="ECO:0000313" key="8">
    <source>
        <dbReference type="EMBL" id="EPB93128.1"/>
    </source>
</evidence>
<keyword evidence="6" id="KW-0175">Coiled coil</keyword>
<evidence type="ECO:0000256" key="2">
    <source>
        <dbReference type="ARBA" id="ARBA00010239"/>
    </source>
</evidence>
<dbReference type="AlphaFoldDB" id="S2KC90"/>
<evidence type="ECO:0000256" key="5">
    <source>
        <dbReference type="ARBA" id="ARBA00023242"/>
    </source>
</evidence>
<dbReference type="PANTHER" id="PTHR10019">
    <property type="entry name" value="SNF5"/>
    <property type="match status" value="1"/>
</dbReference>
<feature type="compositionally biased region" description="Basic residues" evidence="7">
    <location>
        <begin position="477"/>
        <end position="489"/>
    </location>
</feature>
<dbReference type="FunCoup" id="S2KC90">
    <property type="interactions" value="216"/>
</dbReference>